<comment type="caution">
    <text evidence="3">The sequence shown here is derived from an EMBL/GenBank/DDBJ whole genome shotgun (WGS) entry which is preliminary data.</text>
</comment>
<gene>
    <name evidence="3" type="ORF">ACFSC7_14485</name>
</gene>
<dbReference type="InterPro" id="IPR005129">
    <property type="entry name" value="GTPase_ArgK"/>
</dbReference>
<reference evidence="4" key="1">
    <citation type="journal article" date="2019" name="Int. J. Syst. Evol. Microbiol.">
        <title>The Global Catalogue of Microorganisms (GCM) 10K type strain sequencing project: providing services to taxonomists for standard genome sequencing and annotation.</title>
        <authorList>
            <consortium name="The Broad Institute Genomics Platform"/>
            <consortium name="The Broad Institute Genome Sequencing Center for Infectious Disease"/>
            <person name="Wu L."/>
            <person name="Ma J."/>
        </authorList>
    </citation>
    <scope>NUCLEOTIDE SEQUENCE [LARGE SCALE GENOMIC DNA]</scope>
    <source>
        <strain evidence="4">JCM 3369</strain>
    </source>
</reference>
<dbReference type="InterPro" id="IPR027417">
    <property type="entry name" value="P-loop_NTPase"/>
</dbReference>
<dbReference type="Pfam" id="PF03308">
    <property type="entry name" value="MeaB"/>
    <property type="match status" value="1"/>
</dbReference>
<dbReference type="Proteomes" id="UP001597327">
    <property type="component" value="Unassembled WGS sequence"/>
</dbReference>
<dbReference type="EMBL" id="JBHUFA010000004">
    <property type="protein sequence ID" value="MFD1696732.1"/>
    <property type="molecule type" value="Genomic_DNA"/>
</dbReference>
<evidence type="ECO:0000313" key="4">
    <source>
        <dbReference type="Proteomes" id="UP001597327"/>
    </source>
</evidence>
<dbReference type="PANTHER" id="PTHR23408:SF3">
    <property type="entry name" value="METHYLMALONIC ACIDURIA TYPE A PROTEIN, MITOCHONDRIAL"/>
    <property type="match status" value="1"/>
</dbReference>
<dbReference type="PANTHER" id="PTHR23408">
    <property type="entry name" value="METHYLMALONYL-COA MUTASE"/>
    <property type="match status" value="1"/>
</dbReference>
<keyword evidence="4" id="KW-1185">Reference proteome</keyword>
<dbReference type="RefSeq" id="WP_149892430.1">
    <property type="nucleotide sequence ID" value="NZ_JBHUFA010000004.1"/>
</dbReference>
<organism evidence="3 4">
    <name type="scientific">Roseibium aestuarii</name>
    <dbReference type="NCBI Taxonomy" id="2600299"/>
    <lineage>
        <taxon>Bacteria</taxon>
        <taxon>Pseudomonadati</taxon>
        <taxon>Pseudomonadota</taxon>
        <taxon>Alphaproteobacteria</taxon>
        <taxon>Hyphomicrobiales</taxon>
        <taxon>Stappiaceae</taxon>
        <taxon>Roseibium</taxon>
    </lineage>
</organism>
<protein>
    <submittedName>
        <fullName evidence="3">ArgK/MeaB family GTPase</fullName>
    </submittedName>
</protein>
<comment type="similarity">
    <text evidence="1">Belongs to the SIMIBI class G3E GTPase family. ArgK/MeaB subfamily.</text>
</comment>
<accession>A0ABW4JX70</accession>
<evidence type="ECO:0000259" key="2">
    <source>
        <dbReference type="SMART" id="SM00382"/>
    </source>
</evidence>
<dbReference type="InterPro" id="IPR003593">
    <property type="entry name" value="AAA+_ATPase"/>
</dbReference>
<dbReference type="SMART" id="SM00382">
    <property type="entry name" value="AAA"/>
    <property type="match status" value="1"/>
</dbReference>
<sequence>MTELLDPAALSLAGKRDLSRLISRLETAGRDPELAASLDRLLPVTGGHVLGLTGPPGVGKSTLTNALIGRARAKGERVAVLAVDPSSRTTGGALLGDRTRLQTDPDDQGVFVRSMAAGSRLGGLSDHALATVLVLRVAFDLVIVESVGIGQSEGDIALACDTLCLCMQPGAGDSLQFMKAGIMELPHVIAVTKADLGPQARRTAAEIAGALSLSRAGRKAPRPEVDLASWRVPVLEISSTEGGGLDLLEGAVASHREVLDQAQGAGLLLARQAQHRDWLVEMVRHRFGTFGLELLASGRTHVGEAQRQAVFSRFNDLEGQLAHLLRQHDPLSL</sequence>
<feature type="domain" description="AAA+ ATPase" evidence="2">
    <location>
        <begin position="46"/>
        <end position="226"/>
    </location>
</feature>
<dbReference type="SUPFAM" id="SSF52540">
    <property type="entry name" value="P-loop containing nucleoside triphosphate hydrolases"/>
    <property type="match status" value="1"/>
</dbReference>
<evidence type="ECO:0000256" key="1">
    <source>
        <dbReference type="ARBA" id="ARBA00009625"/>
    </source>
</evidence>
<dbReference type="Gene3D" id="3.40.50.300">
    <property type="entry name" value="P-loop containing nucleotide triphosphate hydrolases"/>
    <property type="match status" value="1"/>
</dbReference>
<name>A0ABW4JX70_9HYPH</name>
<proteinExistence type="inferred from homology"/>
<evidence type="ECO:0000313" key="3">
    <source>
        <dbReference type="EMBL" id="MFD1696732.1"/>
    </source>
</evidence>